<feature type="non-terminal residue" evidence="2">
    <location>
        <position position="130"/>
    </location>
</feature>
<organism evidence="2">
    <name type="scientific">marine sediment metagenome</name>
    <dbReference type="NCBI Taxonomy" id="412755"/>
    <lineage>
        <taxon>unclassified sequences</taxon>
        <taxon>metagenomes</taxon>
        <taxon>ecological metagenomes</taxon>
    </lineage>
</organism>
<feature type="transmembrane region" description="Helical" evidence="1">
    <location>
        <begin position="44"/>
        <end position="71"/>
    </location>
</feature>
<reference evidence="2" key="1">
    <citation type="journal article" date="2015" name="Nature">
        <title>Complex archaea that bridge the gap between prokaryotes and eukaryotes.</title>
        <authorList>
            <person name="Spang A."/>
            <person name="Saw J.H."/>
            <person name="Jorgensen S.L."/>
            <person name="Zaremba-Niedzwiedzka K."/>
            <person name="Martijn J."/>
            <person name="Lind A.E."/>
            <person name="van Eijk R."/>
            <person name="Schleper C."/>
            <person name="Guy L."/>
            <person name="Ettema T.J."/>
        </authorList>
    </citation>
    <scope>NUCLEOTIDE SEQUENCE</scope>
</reference>
<proteinExistence type="predicted"/>
<keyword evidence="1" id="KW-1133">Transmembrane helix</keyword>
<name>A0A0F9FD84_9ZZZZ</name>
<evidence type="ECO:0000313" key="2">
    <source>
        <dbReference type="EMBL" id="KKL84213.1"/>
    </source>
</evidence>
<accession>A0A0F9FD84</accession>
<dbReference type="AlphaFoldDB" id="A0A0F9FD84"/>
<evidence type="ECO:0000256" key="1">
    <source>
        <dbReference type="SAM" id="Phobius"/>
    </source>
</evidence>
<keyword evidence="1" id="KW-0812">Transmembrane</keyword>
<gene>
    <name evidence="2" type="ORF">LCGC14_1967000</name>
</gene>
<sequence length="130" mass="13568">MMFPLWQLAGLLASSYWLNDATFKSADLEPKILGMDAAKVFTGVGAIMGLFLGGFPSLAAIGWGAAGAGLVNLNTRKHVEEAAQRWTQESLMATPGLFGPPAGLLGPPAESPAGFRPFQQVPGIVSQLLA</sequence>
<dbReference type="EMBL" id="LAZR01021764">
    <property type="protein sequence ID" value="KKL84213.1"/>
    <property type="molecule type" value="Genomic_DNA"/>
</dbReference>
<comment type="caution">
    <text evidence="2">The sequence shown here is derived from an EMBL/GenBank/DDBJ whole genome shotgun (WGS) entry which is preliminary data.</text>
</comment>
<protein>
    <submittedName>
        <fullName evidence="2">Uncharacterized protein</fullName>
    </submittedName>
</protein>
<keyword evidence="1" id="KW-0472">Membrane</keyword>